<evidence type="ECO:0000313" key="10">
    <source>
        <dbReference type="Proteomes" id="UP000216024"/>
    </source>
</evidence>
<feature type="coiled-coil region" evidence="7">
    <location>
        <begin position="271"/>
        <end position="445"/>
    </location>
</feature>
<keyword evidence="10" id="KW-1185">Reference proteome</keyword>
<dbReference type="PIRSF" id="PIRSF005719">
    <property type="entry name" value="SMC"/>
    <property type="match status" value="1"/>
</dbReference>
<dbReference type="Proteomes" id="UP000216024">
    <property type="component" value="Unassembled WGS sequence"/>
</dbReference>
<dbReference type="Gene3D" id="3.30.70.1620">
    <property type="match status" value="1"/>
</dbReference>
<proteinExistence type="inferred from homology"/>
<evidence type="ECO:0000259" key="8">
    <source>
        <dbReference type="SMART" id="SM00968"/>
    </source>
</evidence>
<dbReference type="InterPro" id="IPR027417">
    <property type="entry name" value="P-loop_NTPase"/>
</dbReference>
<dbReference type="GO" id="GO:0005737">
    <property type="term" value="C:cytoplasm"/>
    <property type="evidence" value="ECO:0007669"/>
    <property type="project" value="UniProtKB-SubCell"/>
</dbReference>
<dbReference type="FunFam" id="3.40.50.300:FF:000984">
    <property type="entry name" value="Chromosome partition protein Smc"/>
    <property type="match status" value="1"/>
</dbReference>
<dbReference type="PANTHER" id="PTHR43977">
    <property type="entry name" value="STRUCTURAL MAINTENANCE OF CHROMOSOMES PROTEIN 3"/>
    <property type="match status" value="1"/>
</dbReference>
<evidence type="ECO:0000256" key="3">
    <source>
        <dbReference type="ARBA" id="ARBA00022741"/>
    </source>
</evidence>
<keyword evidence="3 7" id="KW-0547">Nucleotide-binding</keyword>
<dbReference type="GO" id="GO:0005524">
    <property type="term" value="F:ATP binding"/>
    <property type="evidence" value="ECO:0007669"/>
    <property type="project" value="UniProtKB-UniRule"/>
</dbReference>
<feature type="coiled-coil region" evidence="7">
    <location>
        <begin position="681"/>
        <end position="831"/>
    </location>
</feature>
<comment type="caution">
    <text evidence="9">The sequence shown here is derived from an EMBL/GenBank/DDBJ whole genome shotgun (WGS) entry which is preliminary data.</text>
</comment>
<dbReference type="InterPro" id="IPR036277">
    <property type="entry name" value="SMC_hinge_sf"/>
</dbReference>
<feature type="coiled-coil region" evidence="7">
    <location>
        <begin position="860"/>
        <end position="972"/>
    </location>
</feature>
<comment type="function">
    <text evidence="7">Required for chromosome condensation and partitioning.</text>
</comment>
<dbReference type="AlphaFoldDB" id="A0A267MH81"/>
<accession>A0A267MH81</accession>
<dbReference type="InterPro" id="IPR011890">
    <property type="entry name" value="SMC_prok"/>
</dbReference>
<feature type="binding site" evidence="7">
    <location>
        <begin position="34"/>
        <end position="41"/>
    </location>
    <ligand>
        <name>ATP</name>
        <dbReference type="ChEBI" id="CHEBI:30616"/>
    </ligand>
</feature>
<dbReference type="OrthoDB" id="9808768at2"/>
<keyword evidence="4 7" id="KW-0067">ATP-binding</keyword>
<evidence type="ECO:0000256" key="6">
    <source>
        <dbReference type="ARBA" id="ARBA00023125"/>
    </source>
</evidence>
<dbReference type="FunFam" id="3.40.50.300:FF:000901">
    <property type="entry name" value="Chromosome partition protein Smc"/>
    <property type="match status" value="1"/>
</dbReference>
<keyword evidence="2 7" id="KW-0963">Cytoplasm</keyword>
<dbReference type="GO" id="GO:0030261">
    <property type="term" value="P:chromosome condensation"/>
    <property type="evidence" value="ECO:0007669"/>
    <property type="project" value="InterPro"/>
</dbReference>
<dbReference type="GO" id="GO:0007062">
    <property type="term" value="P:sister chromatid cohesion"/>
    <property type="evidence" value="ECO:0007669"/>
    <property type="project" value="InterPro"/>
</dbReference>
<comment type="domain">
    <text evidence="7">Contains large globular domains required for ATP hydrolysis at each terminus and a third globular domain forming a flexible hinge near the middle of the molecule. These domains are separated by coiled-coil structures.</text>
</comment>
<keyword evidence="6 7" id="KW-0238">DNA-binding</keyword>
<dbReference type="InterPro" id="IPR003395">
    <property type="entry name" value="RecF/RecN/SMC_N"/>
</dbReference>
<comment type="subunit">
    <text evidence="7">Homodimer.</text>
</comment>
<dbReference type="GO" id="GO:0016887">
    <property type="term" value="F:ATP hydrolysis activity"/>
    <property type="evidence" value="ECO:0007669"/>
    <property type="project" value="InterPro"/>
</dbReference>
<dbReference type="Gene3D" id="1.20.1060.20">
    <property type="match status" value="1"/>
</dbReference>
<dbReference type="NCBIfam" id="TIGR02168">
    <property type="entry name" value="SMC_prok_B"/>
    <property type="match status" value="1"/>
</dbReference>
<dbReference type="EMBL" id="NIBG01000011">
    <property type="protein sequence ID" value="PAB58896.1"/>
    <property type="molecule type" value="Genomic_DNA"/>
</dbReference>
<gene>
    <name evidence="7 9" type="primary">smc</name>
    <name evidence="9" type="ORF">CCE28_13470</name>
</gene>
<comment type="subcellular location">
    <subcellularLocation>
        <location evidence="1 7">Cytoplasm</location>
    </subcellularLocation>
</comment>
<dbReference type="Pfam" id="PF06470">
    <property type="entry name" value="SMC_hinge"/>
    <property type="match status" value="1"/>
</dbReference>
<dbReference type="GO" id="GO:0007059">
    <property type="term" value="P:chromosome segregation"/>
    <property type="evidence" value="ECO:0007669"/>
    <property type="project" value="UniProtKB-UniRule"/>
</dbReference>
<sequence>MKLHLRKIELRGFKSFADKTEIKFKDGITAIVGPNGSGKSNISDAVRWVLGEQSAKTLRGSKMEDIIFAGTTNRKPLGMAEVSLTLDNESNKLDVDYSEVTVTRRVYRSGDSEYYINKSLCRLKDIKEIFMDTGVGIDGYSIIGQGKIDEILSNKTGDRRLLFEEAAGIVKYRTRKQESERKLENTEQNLTRVDDIISELENRIPSLERQSKKAKEYIKYKEELRDIEINLYLNDFESIKGDLDSLKEQQRIVLEQLEFYMDKKRGVNTEFEKLKGGMDNSENAINNLKNNIFNISNLIEKREGETKLNHEKKTNIIQNLERIHEEIENIKNNKRNIEEEVKRIEIERKTNKEVLEEERSNILNREKSLKELIDNITSYEENMETYKDDLIEILNLIASKKSEISSLDTLKRNLEKRNVTIEDEKKELSKTERELKEEANVILEESNAIKNKLSGLKKEYHNSSNEMAITKKSYESCIMKENQSLQNIRDYETKKKLLVEMQRAYEGFSRSVKETLKFCKGSALGKNVHGVVGELLKVPKGLEVAVEVTLGATMQNIVCDTPKNAKDIIDYLKKNNLGRVTFLPIENFNMDKQRKRDNISISKNILGYASDLVEFSEEYDGVMKFLLGRTIIVDTIETGIELSKKISKKYKIVSLEGDVINTTGAITGGSYKSKTLNILSRQREIDELEEYLDNENKVKEEIKKEKKQIVEKMNELEVLVDEYGNNIKVTEMELIKINNKIEKNKYEIKNSNIQIEKVNNEIKQIEVDLKETQVEIKLREEEIKSLKLKEESINKGANKNKDEHDKIKVQKDQLNDEITTLKVSMAALVEKDKNYTKSREELSRELVKSQGSMEIKVKNIHEMEAEKVNIEELLIKINTEIKENIILKSQYEINLKKEIENKENISNLYNRLSEDLKKNEQVIGELQDSNHKVELRLARLDIQQQSILSKLLEEYELEYEEAKEYKNDKINIGEASKEGKILRRKIKALGNINMDSIDEYDTVMGRYEFLTTQKDDLTNSIKSLKQVIKDMENTMESQFIKTLNEIRVNFDEIFKSLFGGGKAEIILIDKENILSSKIEIIAQPPGKKLQNLSLLSGGEKALTAISLLFAILRVKPTPFCILDEIEAALDEANVYRYAEFLKEFSSDTQFIVVTHRKGTMESVDALYGVTMEDQGVSKLVSLEMKEKIS</sequence>
<dbReference type="GO" id="GO:0006260">
    <property type="term" value="P:DNA replication"/>
    <property type="evidence" value="ECO:0007669"/>
    <property type="project" value="UniProtKB-UniRule"/>
</dbReference>
<evidence type="ECO:0000256" key="7">
    <source>
        <dbReference type="HAMAP-Rule" id="MF_01894"/>
    </source>
</evidence>
<dbReference type="InterPro" id="IPR024704">
    <property type="entry name" value="SMC"/>
</dbReference>
<dbReference type="GO" id="GO:0003677">
    <property type="term" value="F:DNA binding"/>
    <property type="evidence" value="ECO:0007669"/>
    <property type="project" value="UniProtKB-UniRule"/>
</dbReference>
<evidence type="ECO:0000256" key="5">
    <source>
        <dbReference type="ARBA" id="ARBA00023054"/>
    </source>
</evidence>
<reference evidence="9 10" key="1">
    <citation type="submission" date="2017-06" db="EMBL/GenBank/DDBJ databases">
        <title>Draft genome sequence of anaerobic fermentative bacterium Anaeromicrobium sediminis DY2726D isolated from West Pacific Ocean sediments.</title>
        <authorList>
            <person name="Zeng X."/>
        </authorList>
    </citation>
    <scope>NUCLEOTIDE SEQUENCE [LARGE SCALE GENOMIC DNA]</scope>
    <source>
        <strain evidence="9 10">DY2726D</strain>
    </source>
</reference>
<dbReference type="CDD" id="cd03278">
    <property type="entry name" value="ABC_SMC_barmotin"/>
    <property type="match status" value="2"/>
</dbReference>
<evidence type="ECO:0000256" key="1">
    <source>
        <dbReference type="ARBA" id="ARBA00004496"/>
    </source>
</evidence>
<dbReference type="SUPFAM" id="SSF52540">
    <property type="entry name" value="P-loop containing nucleoside triphosphate hydrolases"/>
    <property type="match status" value="1"/>
</dbReference>
<evidence type="ECO:0000256" key="4">
    <source>
        <dbReference type="ARBA" id="ARBA00022840"/>
    </source>
</evidence>
<dbReference type="SUPFAM" id="SSF75553">
    <property type="entry name" value="Smc hinge domain"/>
    <property type="match status" value="1"/>
</dbReference>
<feature type="domain" description="SMC hinge" evidence="8">
    <location>
        <begin position="526"/>
        <end position="643"/>
    </location>
</feature>
<name>A0A267MH81_9FIRM</name>
<feature type="coiled-coil region" evidence="7">
    <location>
        <begin position="169"/>
        <end position="217"/>
    </location>
</feature>
<feature type="coiled-coil region" evidence="7">
    <location>
        <begin position="1007"/>
        <end position="1034"/>
    </location>
</feature>
<dbReference type="HAMAP" id="MF_01894">
    <property type="entry name" value="Smc_prok"/>
    <property type="match status" value="1"/>
</dbReference>
<comment type="similarity">
    <text evidence="7">Belongs to the SMC family.</text>
</comment>
<evidence type="ECO:0000313" key="9">
    <source>
        <dbReference type="EMBL" id="PAB58896.1"/>
    </source>
</evidence>
<dbReference type="Pfam" id="PF02463">
    <property type="entry name" value="SMC_N"/>
    <property type="match status" value="2"/>
</dbReference>
<keyword evidence="5 7" id="KW-0175">Coiled coil</keyword>
<organism evidence="9 10">
    <name type="scientific">Anaeromicrobium sediminis</name>
    <dbReference type="NCBI Taxonomy" id="1478221"/>
    <lineage>
        <taxon>Bacteria</taxon>
        <taxon>Bacillati</taxon>
        <taxon>Bacillota</taxon>
        <taxon>Clostridia</taxon>
        <taxon>Peptostreptococcales</taxon>
        <taxon>Thermotaleaceae</taxon>
        <taxon>Anaeromicrobium</taxon>
    </lineage>
</organism>
<dbReference type="InterPro" id="IPR010935">
    <property type="entry name" value="SMC_hinge"/>
</dbReference>
<evidence type="ECO:0000256" key="2">
    <source>
        <dbReference type="ARBA" id="ARBA00022490"/>
    </source>
</evidence>
<dbReference type="GO" id="GO:0005694">
    <property type="term" value="C:chromosome"/>
    <property type="evidence" value="ECO:0007669"/>
    <property type="project" value="InterPro"/>
</dbReference>
<protein>
    <recommendedName>
        <fullName evidence="7">Chromosome partition protein Smc</fullName>
    </recommendedName>
</protein>
<dbReference type="Gene3D" id="3.40.50.300">
    <property type="entry name" value="P-loop containing nucleotide triphosphate hydrolases"/>
    <property type="match status" value="2"/>
</dbReference>
<dbReference type="SMART" id="SM00968">
    <property type="entry name" value="SMC_hinge"/>
    <property type="match status" value="1"/>
</dbReference>